<dbReference type="GO" id="GO:0009279">
    <property type="term" value="C:cell outer membrane"/>
    <property type="evidence" value="ECO:0007669"/>
    <property type="project" value="UniProtKB-SubCell"/>
</dbReference>
<dbReference type="KEGG" id="ebt:EBL_c00310"/>
<reference evidence="5 6" key="1">
    <citation type="journal article" date="2012" name="J. Bacteriol.">
        <title>Complete genome sequence of the B12-producing Shimwellia blattae strain DSM 4481, isolated from a cockroach.</title>
        <authorList>
            <person name="Brzuszkiewicz E."/>
            <person name="Waschkowitz T."/>
            <person name="Wiezer A."/>
            <person name="Daniel R."/>
        </authorList>
    </citation>
    <scope>NUCLEOTIDE SEQUENCE [LARGE SCALE GENOMIC DNA]</scope>
    <source>
        <strain evidence="6">ATCC 29907 / DSM 4481 / JCM 1650 / NBRC 105725 / CDC 9005-74</strain>
    </source>
</reference>
<dbReference type="AlphaFoldDB" id="I2B3R4"/>
<dbReference type="STRING" id="630626.EBL_c00310"/>
<accession>I2B3R4</accession>
<dbReference type="OrthoDB" id="5607838at2"/>
<protein>
    <submittedName>
        <fullName evidence="5">Putative outer membrane efflux protein</fullName>
    </submittedName>
</protein>
<dbReference type="InterPro" id="IPR010131">
    <property type="entry name" value="MdtP/NodT-like"/>
</dbReference>
<sequence length="417" mass="45290">MTPLLNKAASGLPFLLCLLVTLPAGATSLDQAIRAAESYSAELSANSHQVDALNNMADSATQLPDPKLKFGLDNVPVQGSNAHRFTREGMTMQKIGIEQQYISSTKRERKADAIRAQAQQTASGAAIIRAKLQRDTAQAWLNLALSEKTLASVQRLISETRRQTGTQRAGVASGGATPSSVLDVELALNAMRNEEDNARRDVQIARANLQKLTGEDIDKASGAFPRIERLPAEQSALIAGIKQHPEVVQASRAADSARAKSAQSEVAAIPDVGVEVFYGHRSDDYDDMAGVMFSVDLPLFQSKRQDKDHAADMSRTYEANDQLTQLIRQHQAELAALVAQYNAAKAIYDRQAQQVLPLLRDKITLVQAQYQSGSASLSEILAARRDYLSGEIAKNNAEKALADSWAAIRYLIPQDVN</sequence>
<dbReference type="PATRIC" id="fig|630626.3.peg.32"/>
<proteinExistence type="inferred from homology"/>
<dbReference type="SUPFAM" id="SSF56954">
    <property type="entry name" value="Outer membrane efflux proteins (OEP)"/>
    <property type="match status" value="1"/>
</dbReference>
<dbReference type="Pfam" id="PF02321">
    <property type="entry name" value="OEP"/>
    <property type="match status" value="1"/>
</dbReference>
<feature type="signal peptide" evidence="4">
    <location>
        <begin position="1"/>
        <end position="26"/>
    </location>
</feature>
<evidence type="ECO:0000313" key="5">
    <source>
        <dbReference type="EMBL" id="AFJ45168.1"/>
    </source>
</evidence>
<keyword evidence="6" id="KW-1185">Reference proteome</keyword>
<comment type="similarity">
    <text evidence="2">Belongs to the outer membrane factor (OMF) (TC 1.B.17) family.</text>
</comment>
<dbReference type="eggNOG" id="COG1538">
    <property type="taxonomic scope" value="Bacteria"/>
</dbReference>
<keyword evidence="4" id="KW-0732">Signal</keyword>
<feature type="coiled-coil region" evidence="3">
    <location>
        <begin position="188"/>
        <end position="215"/>
    </location>
</feature>
<dbReference type="PANTHER" id="PTHR30203:SF24">
    <property type="entry name" value="BLR4935 PROTEIN"/>
    <property type="match status" value="1"/>
</dbReference>
<dbReference type="HOGENOM" id="CLU_012817_15_1_6"/>
<dbReference type="InterPro" id="IPR003423">
    <property type="entry name" value="OMP_efflux"/>
</dbReference>
<evidence type="ECO:0000256" key="3">
    <source>
        <dbReference type="SAM" id="Coils"/>
    </source>
</evidence>
<dbReference type="RefSeq" id="WP_002440799.1">
    <property type="nucleotide sequence ID" value="NC_017910.1"/>
</dbReference>
<dbReference type="Proteomes" id="UP000001955">
    <property type="component" value="Chromosome"/>
</dbReference>
<evidence type="ECO:0000256" key="4">
    <source>
        <dbReference type="SAM" id="SignalP"/>
    </source>
</evidence>
<evidence type="ECO:0000256" key="2">
    <source>
        <dbReference type="ARBA" id="ARBA00007613"/>
    </source>
</evidence>
<accession>K6VVG2</accession>
<comment type="subcellular location">
    <subcellularLocation>
        <location evidence="1">Cell outer membrane</location>
        <topology evidence="1">Lipid-anchor</topology>
    </subcellularLocation>
</comment>
<dbReference type="PANTHER" id="PTHR30203">
    <property type="entry name" value="OUTER MEMBRANE CATION EFFLUX PROTEIN"/>
    <property type="match status" value="1"/>
</dbReference>
<organism evidence="5 6">
    <name type="scientific">Shimwellia blattae (strain ATCC 29907 / DSM 4481 / JCM 1650 / NBRC 105725 / CDC 9005-74)</name>
    <name type="common">Escherichia blattae</name>
    <dbReference type="NCBI Taxonomy" id="630626"/>
    <lineage>
        <taxon>Bacteria</taxon>
        <taxon>Pseudomonadati</taxon>
        <taxon>Pseudomonadota</taxon>
        <taxon>Gammaproteobacteria</taxon>
        <taxon>Enterobacterales</taxon>
        <taxon>Enterobacteriaceae</taxon>
        <taxon>Shimwellia</taxon>
    </lineage>
</organism>
<feature type="chain" id="PRO_5003655641" evidence="4">
    <location>
        <begin position="27"/>
        <end position="417"/>
    </location>
</feature>
<dbReference type="Gene3D" id="1.20.1600.10">
    <property type="entry name" value="Outer membrane efflux proteins (OEP)"/>
    <property type="match status" value="1"/>
</dbReference>
<keyword evidence="3" id="KW-0175">Coiled coil</keyword>
<dbReference type="EMBL" id="CP001560">
    <property type="protein sequence ID" value="AFJ45168.1"/>
    <property type="molecule type" value="Genomic_DNA"/>
</dbReference>
<name>I2B3R4_SHIBC</name>
<evidence type="ECO:0000256" key="1">
    <source>
        <dbReference type="ARBA" id="ARBA00004459"/>
    </source>
</evidence>
<evidence type="ECO:0000313" key="6">
    <source>
        <dbReference type="Proteomes" id="UP000001955"/>
    </source>
</evidence>
<gene>
    <name evidence="5" type="ordered locus">EBL_c00310</name>
</gene>
<dbReference type="GO" id="GO:0015562">
    <property type="term" value="F:efflux transmembrane transporter activity"/>
    <property type="evidence" value="ECO:0007669"/>
    <property type="project" value="InterPro"/>
</dbReference>
<feature type="coiled-coil region" evidence="3">
    <location>
        <begin position="320"/>
        <end position="347"/>
    </location>
</feature>